<dbReference type="PANTHER" id="PTHR46007">
    <property type="entry name" value="MEDIATOR OF RNA POLYMERASE II TRANSCRIPTION SUBUNIT 12"/>
    <property type="match status" value="1"/>
</dbReference>
<dbReference type="GO" id="GO:0003713">
    <property type="term" value="F:transcription coactivator activity"/>
    <property type="evidence" value="ECO:0007669"/>
    <property type="project" value="TreeGrafter"/>
</dbReference>
<keyword evidence="3" id="KW-1185">Reference proteome</keyword>
<dbReference type="VEuPathDB" id="ToxoDB:ETH2_1053300"/>
<reference evidence="2" key="2">
    <citation type="submission" date="2013-10" db="EMBL/GenBank/DDBJ databases">
        <authorList>
            <person name="Aslett M."/>
        </authorList>
    </citation>
    <scope>NUCLEOTIDE SEQUENCE [LARGE SCALE GENOMIC DNA]</scope>
    <source>
        <strain evidence="2">Houghton</strain>
    </source>
</reference>
<dbReference type="SMART" id="SM00952">
    <property type="entry name" value="RAP"/>
    <property type="match status" value="1"/>
</dbReference>
<organism evidence="2 3">
    <name type="scientific">Eimeria tenella</name>
    <name type="common">Coccidian parasite</name>
    <dbReference type="NCBI Taxonomy" id="5802"/>
    <lineage>
        <taxon>Eukaryota</taxon>
        <taxon>Sar</taxon>
        <taxon>Alveolata</taxon>
        <taxon>Apicomplexa</taxon>
        <taxon>Conoidasida</taxon>
        <taxon>Coccidia</taxon>
        <taxon>Eucoccidiorida</taxon>
        <taxon>Eimeriorina</taxon>
        <taxon>Eimeriidae</taxon>
        <taxon>Eimeria</taxon>
    </lineage>
</organism>
<dbReference type="Proteomes" id="UP000030747">
    <property type="component" value="Unassembled WGS sequence"/>
</dbReference>
<dbReference type="RefSeq" id="XP_013233374.1">
    <property type="nucleotide sequence ID" value="XM_013377920.1"/>
</dbReference>
<evidence type="ECO:0000313" key="3">
    <source>
        <dbReference type="Proteomes" id="UP000030747"/>
    </source>
</evidence>
<name>U6L202_EIMTE</name>
<dbReference type="OMA" id="TAKIHFW"/>
<evidence type="ECO:0000259" key="1">
    <source>
        <dbReference type="PROSITE" id="PS51286"/>
    </source>
</evidence>
<dbReference type="GO" id="GO:0016592">
    <property type="term" value="C:mediator complex"/>
    <property type="evidence" value="ECO:0007669"/>
    <property type="project" value="TreeGrafter"/>
</dbReference>
<dbReference type="AlphaFoldDB" id="U6L202"/>
<feature type="domain" description="RAP" evidence="1">
    <location>
        <begin position="554"/>
        <end position="614"/>
    </location>
</feature>
<dbReference type="EMBL" id="HG675728">
    <property type="protein sequence ID" value="CDJ42624.1"/>
    <property type="molecule type" value="Genomic_DNA"/>
</dbReference>
<dbReference type="GO" id="GO:0045944">
    <property type="term" value="P:positive regulation of transcription by RNA polymerase II"/>
    <property type="evidence" value="ECO:0007669"/>
    <property type="project" value="TreeGrafter"/>
</dbReference>
<proteinExistence type="predicted"/>
<dbReference type="InterPro" id="IPR051647">
    <property type="entry name" value="Mediator_comp_sub12"/>
</dbReference>
<dbReference type="OrthoDB" id="390351at2759"/>
<dbReference type="InterPro" id="IPR013584">
    <property type="entry name" value="RAP"/>
</dbReference>
<sequence length="632" mass="68585">MLPLIEAALGRSWGPRGPPLLQLRPRGPLEAAAAAAAATAAATTAAAAAAATAKTRPTLPSGDGSLAAVGACLAFSSSSSSSSRRAVRLLHNVPAAPGDHAVAAALLQQPAELLQFACSSAAHDLPTLQQVLQQLARASRDAAAAAALQQDPQQQQLLQQLLQQIGLLLPEADGRLLSKIASSLALLRISNLATQQLASQLGREVVGRGDSLSPRALCAAAAALALLQVRDSVLQQFVWGEVQQQLQQLLPQDLCLLLHAMRRWGAYSRSTCDLLLQRMSEEINSFTAADVTAAVDALASMGLARGFLLRQLSSLAFENLHKFNQQQLLLLLRGLARLRFLTPANCDTLLQHFRIDCSTQQQQQQQQQQGWNPHRSAMLLGGLALCDLGPPHSGILDLLLELLQHVEQALPGAAAAAAAPAAAAAAAPAAAARHPTLGIAALVEAAYAICYFQLQDKASLLQRLLNEIYSKPVTRDRNLLMKIQEVQKTAELEMRSCSSQMPLAWRTASEEAARQLQDRQETSGLHAEVALCLELLRGPYRLQLQRSSSCGGYRVDFYDEETKIIVEVDMIYRHAPCTLKHRHLNLQGFLPVSVEYWQWRRCRSEEEQLLYLQQRLTPALQQLGRLQLTQLV</sequence>
<dbReference type="GeneID" id="25255522"/>
<gene>
    <name evidence="2" type="ORF">ETH_00032280</name>
</gene>
<accession>U6L202</accession>
<dbReference type="PANTHER" id="PTHR46007:SF8">
    <property type="entry name" value="C2H2-TYPE DOMAIN-CONTAINING PROTEIN"/>
    <property type="match status" value="1"/>
</dbReference>
<dbReference type="Pfam" id="PF08373">
    <property type="entry name" value="RAP"/>
    <property type="match status" value="1"/>
</dbReference>
<reference evidence="2" key="1">
    <citation type="submission" date="2013-10" db="EMBL/GenBank/DDBJ databases">
        <title>Genomic analysis of the causative agents of coccidiosis in chickens.</title>
        <authorList>
            <person name="Reid A.J."/>
            <person name="Blake D."/>
            <person name="Billington K."/>
            <person name="Browne H."/>
            <person name="Dunn M."/>
            <person name="Hung S."/>
            <person name="Kawahara F."/>
            <person name="Miranda-Saavedra D."/>
            <person name="Mourier T."/>
            <person name="Nagra H."/>
            <person name="Otto T.D."/>
            <person name="Rawlings N."/>
            <person name="Sanchez A."/>
            <person name="Sanders M."/>
            <person name="Subramaniam C."/>
            <person name="Tay Y."/>
            <person name="Dear P."/>
            <person name="Doerig C."/>
            <person name="Gruber A."/>
            <person name="Parkinson J."/>
            <person name="Shirley M."/>
            <person name="Wan K.L."/>
            <person name="Berriman M."/>
            <person name="Tomley F."/>
            <person name="Pain A."/>
        </authorList>
    </citation>
    <scope>NUCLEOTIDE SEQUENCE [LARGE SCALE GENOMIC DNA]</scope>
    <source>
        <strain evidence="2">Houghton</strain>
    </source>
</reference>
<dbReference type="VEuPathDB" id="ToxoDB:ETH_00032280"/>
<dbReference type="PROSITE" id="PS51286">
    <property type="entry name" value="RAP"/>
    <property type="match status" value="1"/>
</dbReference>
<protein>
    <recommendedName>
        <fullName evidence="1">RAP domain-containing protein</fullName>
    </recommendedName>
</protein>
<evidence type="ECO:0000313" key="2">
    <source>
        <dbReference type="EMBL" id="CDJ42624.1"/>
    </source>
</evidence>